<name>A0A9Q0MN17_9DIPT</name>
<sequence>MNPTDFGNGMLWMGPFAPDRMLLEDSSMLSVGLSVMDDITQQTQTMEMNPMMGIVGEYTAATVPGPITRLPPDIFPISSQLQYSQQQQQTMLDSYSLVGEDDDSSMQQYDEEHDVEQGQYTQFDSDPDNSTNSFTIQKSMSTQTSKKIKPVKRPGLVLKTPIAYQPCLDPSVIPIQRDGMALICGILPVNF</sequence>
<protein>
    <submittedName>
        <fullName evidence="2">Polycomb protein Sfmbt</fullName>
    </submittedName>
</protein>
<gene>
    <name evidence="2" type="primary">Sfmbt_1</name>
    <name evidence="2" type="ORF">Bhyg_16651</name>
</gene>
<dbReference type="EMBL" id="WJQU01002154">
    <property type="protein sequence ID" value="KAJ6633169.1"/>
    <property type="molecule type" value="Genomic_DNA"/>
</dbReference>
<dbReference type="AlphaFoldDB" id="A0A9Q0MN17"/>
<evidence type="ECO:0000256" key="1">
    <source>
        <dbReference type="SAM" id="MobiDB-lite"/>
    </source>
</evidence>
<comment type="caution">
    <text evidence="2">The sequence shown here is derived from an EMBL/GenBank/DDBJ whole genome shotgun (WGS) entry which is preliminary data.</text>
</comment>
<evidence type="ECO:0000313" key="3">
    <source>
        <dbReference type="Proteomes" id="UP001151699"/>
    </source>
</evidence>
<feature type="compositionally biased region" description="Acidic residues" evidence="1">
    <location>
        <begin position="99"/>
        <end position="114"/>
    </location>
</feature>
<feature type="compositionally biased region" description="Polar residues" evidence="1">
    <location>
        <begin position="118"/>
        <end position="133"/>
    </location>
</feature>
<organism evidence="2 3">
    <name type="scientific">Pseudolycoriella hygida</name>
    <dbReference type="NCBI Taxonomy" id="35572"/>
    <lineage>
        <taxon>Eukaryota</taxon>
        <taxon>Metazoa</taxon>
        <taxon>Ecdysozoa</taxon>
        <taxon>Arthropoda</taxon>
        <taxon>Hexapoda</taxon>
        <taxon>Insecta</taxon>
        <taxon>Pterygota</taxon>
        <taxon>Neoptera</taxon>
        <taxon>Endopterygota</taxon>
        <taxon>Diptera</taxon>
        <taxon>Nematocera</taxon>
        <taxon>Sciaroidea</taxon>
        <taxon>Sciaridae</taxon>
        <taxon>Pseudolycoriella</taxon>
    </lineage>
</organism>
<proteinExistence type="predicted"/>
<dbReference type="Proteomes" id="UP001151699">
    <property type="component" value="Unassembled WGS sequence"/>
</dbReference>
<dbReference type="OrthoDB" id="7970091at2759"/>
<reference evidence="2" key="1">
    <citation type="submission" date="2022-07" db="EMBL/GenBank/DDBJ databases">
        <authorList>
            <person name="Trinca V."/>
            <person name="Uliana J.V.C."/>
            <person name="Torres T.T."/>
            <person name="Ward R.J."/>
            <person name="Monesi N."/>
        </authorList>
    </citation>
    <scope>NUCLEOTIDE SEQUENCE</scope>
    <source>
        <strain evidence="2">HSMRA1968</strain>
        <tissue evidence="2">Whole embryos</tissue>
    </source>
</reference>
<feature type="region of interest" description="Disordered" evidence="1">
    <location>
        <begin position="99"/>
        <end position="133"/>
    </location>
</feature>
<accession>A0A9Q0MN17</accession>
<evidence type="ECO:0000313" key="2">
    <source>
        <dbReference type="EMBL" id="KAJ6633169.1"/>
    </source>
</evidence>
<keyword evidence="3" id="KW-1185">Reference proteome</keyword>